<dbReference type="AlphaFoldDB" id="A0A975JC88"/>
<dbReference type="KEGG" id="sual:KDD17_11575"/>
<evidence type="ECO:0000313" key="3">
    <source>
        <dbReference type="Proteomes" id="UP000683291"/>
    </source>
</evidence>
<reference evidence="2" key="1">
    <citation type="submission" date="2021-04" db="EMBL/GenBank/DDBJ databases">
        <title>Complete genome sequence for Sulfitobacter sp. strain JK7-1.</title>
        <authorList>
            <person name="Park S.-J."/>
        </authorList>
    </citation>
    <scope>NUCLEOTIDE SEQUENCE</scope>
    <source>
        <strain evidence="2">JK7-1</strain>
    </source>
</reference>
<keyword evidence="1" id="KW-0812">Transmembrane</keyword>
<gene>
    <name evidence="2" type="ORF">KDD17_11575</name>
</gene>
<sequence>MSNDFWQDVLEPGETLLWTGRPQPRLHWRNWRLYGPAPMATLGLSLAALIAIVTRGPGAELWVFAAASLLILLPVRTTLRQRRVLLQTRYALTDRRALFFRIDGDETRARAFRADQMIAPRRLPTLPNSIIFVQQDNEKNIEFGFEYIQDSGALTDALRTSPVPG</sequence>
<accession>A0A975JC88</accession>
<keyword evidence="3" id="KW-1185">Reference proteome</keyword>
<feature type="transmembrane region" description="Helical" evidence="1">
    <location>
        <begin position="59"/>
        <end position="79"/>
    </location>
</feature>
<dbReference type="EMBL" id="CP073581">
    <property type="protein sequence ID" value="QUJ75595.1"/>
    <property type="molecule type" value="Genomic_DNA"/>
</dbReference>
<organism evidence="2 3">
    <name type="scientific">Sulfitobacter albidus</name>
    <dbReference type="NCBI Taxonomy" id="2829501"/>
    <lineage>
        <taxon>Bacteria</taxon>
        <taxon>Pseudomonadati</taxon>
        <taxon>Pseudomonadota</taxon>
        <taxon>Alphaproteobacteria</taxon>
        <taxon>Rhodobacterales</taxon>
        <taxon>Roseobacteraceae</taxon>
        <taxon>Sulfitobacter</taxon>
    </lineage>
</organism>
<name>A0A975JC88_9RHOB</name>
<feature type="transmembrane region" description="Helical" evidence="1">
    <location>
        <begin position="33"/>
        <end position="53"/>
    </location>
</feature>
<proteinExistence type="predicted"/>
<evidence type="ECO:0008006" key="4">
    <source>
        <dbReference type="Google" id="ProtNLM"/>
    </source>
</evidence>
<dbReference type="RefSeq" id="WP_212703800.1">
    <property type="nucleotide sequence ID" value="NZ_CP073581.1"/>
</dbReference>
<evidence type="ECO:0000313" key="2">
    <source>
        <dbReference type="EMBL" id="QUJ75595.1"/>
    </source>
</evidence>
<dbReference type="Proteomes" id="UP000683291">
    <property type="component" value="Chromosome 1"/>
</dbReference>
<protein>
    <recommendedName>
        <fullName evidence="4">DUF2244 domain-containing protein</fullName>
    </recommendedName>
</protein>
<keyword evidence="1" id="KW-0472">Membrane</keyword>
<keyword evidence="1" id="KW-1133">Transmembrane helix</keyword>
<evidence type="ECO:0000256" key="1">
    <source>
        <dbReference type="SAM" id="Phobius"/>
    </source>
</evidence>